<dbReference type="Pfam" id="PF07592">
    <property type="entry name" value="DDE_Tnp_ISAZ013"/>
    <property type="match status" value="1"/>
</dbReference>
<evidence type="ECO:0000313" key="2">
    <source>
        <dbReference type="Proteomes" id="UP000077342"/>
    </source>
</evidence>
<proteinExistence type="predicted"/>
<evidence type="ECO:0008006" key="3">
    <source>
        <dbReference type="Google" id="ProtNLM"/>
    </source>
</evidence>
<keyword evidence="2" id="KW-1185">Reference proteome</keyword>
<comment type="caution">
    <text evidence="1">The sequence shown here is derived from an EMBL/GenBank/DDBJ whole genome shotgun (WGS) entry which is preliminary data.</text>
</comment>
<sequence length="72" mass="8298">MAVLREQIGAQESPRPQLMTCHLSPGTSKWNKIEHRLFSHISMNWRGRPLVPPTADGRDACQRWTRKYLAIA</sequence>
<accession>A0A164DUI4</accession>
<gene>
    <name evidence="1" type="ORF">A4G28_27145</name>
</gene>
<dbReference type="Proteomes" id="UP000077342">
    <property type="component" value="Unassembled WGS sequence"/>
</dbReference>
<dbReference type="InterPro" id="IPR011518">
    <property type="entry name" value="Transposase_36"/>
</dbReference>
<reference evidence="2" key="1">
    <citation type="submission" date="2016-04" db="EMBL/GenBank/DDBJ databases">
        <authorList>
            <person name="Strapagiel D."/>
            <person name="Borowka P."/>
            <person name="Marciniak B."/>
            <person name="Bakula Z."/>
            <person name="Van Ingen J."/>
            <person name="Safianowska A."/>
            <person name="Dziadek J."/>
            <person name="Jagielski T."/>
        </authorList>
    </citation>
    <scope>NUCLEOTIDE SEQUENCE [LARGE SCALE GENOMIC DNA]</scope>
    <source>
        <strain evidence="2">1010001458</strain>
    </source>
</reference>
<name>A0A164DUI4_9MYCO</name>
<protein>
    <recommendedName>
        <fullName evidence="3">Transposase</fullName>
    </recommendedName>
</protein>
<dbReference type="AlphaFoldDB" id="A0A164DUI4"/>
<dbReference type="EMBL" id="LWCI01000046">
    <property type="protein sequence ID" value="KZS66542.1"/>
    <property type="molecule type" value="Genomic_DNA"/>
</dbReference>
<organism evidence="1 2">
    <name type="scientific">Mycobacterium ostraviense</name>
    <dbReference type="NCBI Taxonomy" id="2738409"/>
    <lineage>
        <taxon>Bacteria</taxon>
        <taxon>Bacillati</taxon>
        <taxon>Actinomycetota</taxon>
        <taxon>Actinomycetes</taxon>
        <taxon>Mycobacteriales</taxon>
        <taxon>Mycobacteriaceae</taxon>
        <taxon>Mycobacterium</taxon>
    </lineage>
</organism>
<evidence type="ECO:0000313" key="1">
    <source>
        <dbReference type="EMBL" id="KZS66542.1"/>
    </source>
</evidence>